<evidence type="ECO:0000256" key="1">
    <source>
        <dbReference type="SAM" id="MobiDB-lite"/>
    </source>
</evidence>
<feature type="region of interest" description="Disordered" evidence="1">
    <location>
        <begin position="1"/>
        <end position="36"/>
    </location>
</feature>
<gene>
    <name evidence="2" type="ORF">BJY24_004085</name>
</gene>
<dbReference type="AlphaFoldDB" id="A0A7W9PGJ1"/>
<protein>
    <submittedName>
        <fullName evidence="2">Uncharacterized protein</fullName>
    </submittedName>
</protein>
<keyword evidence="3" id="KW-1185">Reference proteome</keyword>
<sequence length="36" mass="3710">MVVKVSAGTAPVYSPRQGEIGDHASAGPDNRTLAWA</sequence>
<proteinExistence type="predicted"/>
<comment type="caution">
    <text evidence="2">The sequence shown here is derived from an EMBL/GenBank/DDBJ whole genome shotgun (WGS) entry which is preliminary data.</text>
</comment>
<dbReference type="EMBL" id="JACHIT010000001">
    <property type="protein sequence ID" value="MBB5915218.1"/>
    <property type="molecule type" value="Genomic_DNA"/>
</dbReference>
<accession>A0A7W9PGJ1</accession>
<evidence type="ECO:0000313" key="3">
    <source>
        <dbReference type="Proteomes" id="UP000540412"/>
    </source>
</evidence>
<name>A0A7W9PGJ1_9NOCA</name>
<dbReference type="Proteomes" id="UP000540412">
    <property type="component" value="Unassembled WGS sequence"/>
</dbReference>
<evidence type="ECO:0000313" key="2">
    <source>
        <dbReference type="EMBL" id="MBB5915218.1"/>
    </source>
</evidence>
<reference evidence="2 3" key="1">
    <citation type="submission" date="2020-08" db="EMBL/GenBank/DDBJ databases">
        <title>Sequencing the genomes of 1000 actinobacteria strains.</title>
        <authorList>
            <person name="Klenk H.-P."/>
        </authorList>
    </citation>
    <scope>NUCLEOTIDE SEQUENCE [LARGE SCALE GENOMIC DNA]</scope>
    <source>
        <strain evidence="2 3">DSM 43582</strain>
    </source>
</reference>
<organism evidence="2 3">
    <name type="scientific">Nocardia transvalensis</name>
    <dbReference type="NCBI Taxonomy" id="37333"/>
    <lineage>
        <taxon>Bacteria</taxon>
        <taxon>Bacillati</taxon>
        <taxon>Actinomycetota</taxon>
        <taxon>Actinomycetes</taxon>
        <taxon>Mycobacteriales</taxon>
        <taxon>Nocardiaceae</taxon>
        <taxon>Nocardia</taxon>
    </lineage>
</organism>